<dbReference type="InterPro" id="IPR006085">
    <property type="entry name" value="XPG_DNA_repair_N"/>
</dbReference>
<feature type="compositionally biased region" description="Polar residues" evidence="3">
    <location>
        <begin position="669"/>
        <end position="680"/>
    </location>
</feature>
<dbReference type="EMBL" id="ML991809">
    <property type="protein sequence ID" value="KAF2233122.1"/>
    <property type="molecule type" value="Genomic_DNA"/>
</dbReference>
<evidence type="ECO:0000313" key="7">
    <source>
        <dbReference type="Proteomes" id="UP000800092"/>
    </source>
</evidence>
<feature type="compositionally biased region" description="Polar residues" evidence="3">
    <location>
        <begin position="737"/>
        <end position="747"/>
    </location>
</feature>
<feature type="region of interest" description="Disordered" evidence="3">
    <location>
        <begin position="475"/>
        <end position="558"/>
    </location>
</feature>
<dbReference type="InterPro" id="IPR041177">
    <property type="entry name" value="GEN1_C"/>
</dbReference>
<feature type="domain" description="XPG-I" evidence="4">
    <location>
        <begin position="109"/>
        <end position="187"/>
    </location>
</feature>
<feature type="compositionally biased region" description="Low complexity" evidence="3">
    <location>
        <begin position="696"/>
        <end position="723"/>
    </location>
</feature>
<dbReference type="PANTHER" id="PTHR11081:SF75">
    <property type="entry name" value="ENDONUCLEASE, PUTATIVE (AFU_ORTHOLOGUE AFUA_3G13260)-RELATED"/>
    <property type="match status" value="1"/>
</dbReference>
<evidence type="ECO:0000256" key="3">
    <source>
        <dbReference type="SAM" id="MobiDB-lite"/>
    </source>
</evidence>
<keyword evidence="1" id="KW-0540">Nuclease</keyword>
<gene>
    <name evidence="6" type="ORF">EV356DRAFT_215388</name>
</gene>
<feature type="compositionally biased region" description="Basic residues" evidence="3">
    <location>
        <begin position="492"/>
        <end position="501"/>
    </location>
</feature>
<dbReference type="CDD" id="cd09906">
    <property type="entry name" value="H3TH_YEN1"/>
    <property type="match status" value="1"/>
</dbReference>
<dbReference type="SMART" id="SM00485">
    <property type="entry name" value="XPGN"/>
    <property type="match status" value="1"/>
</dbReference>
<protein>
    <recommendedName>
        <fullName evidence="8">PIN domain-like protein</fullName>
    </recommendedName>
</protein>
<sequence length="766" mass="84656">MGIHGIYKEIGPGERIALSKLAAQKYEKTGRPLRLAIDTSIWLFQVQSGKGGTNPALRTFFYRLLRLLSLSIHPLFIFDGPNKPPFKRNKRTGQNFASVPDFLAKQLLQQFGFPYHRAPGEAEAECALLQRKGVVDAVLSEDVDTLMFGSGVTIRNWSTELKSNGTPTHVNVYDAQSIKAGPSRLDPTGMILVGLMSGGDYTPQGIPGCGPKTACEAARAGFGAQLCEIPRRDKSAIRAWRDKLAHELKTNEGKHFRQKHKSLQIPEDFPSLDVLGYYTHPAVSDDAAIEKLQDSIRWDQDMDLPALRAFTAEAFDWTKLQGAKHFIRNLAPAILRKELRMAAKNFRSGDVEAMQEQESKLVRKIYSMRNHASTDHCVELRIGFMPLELVPLALEDEEPDDEGDPSQEEIDGDEQMLEDDIDAERPECAGKKRTATNYEPSRLDRAWVLDTFVKSGVPLTAEDWEENMRAAERLKQAKAARSLANQSSRQARSPRSKKTGGMHRGALHQYAKVTKPVDKPTRSSVKPQTPILEELDLSGVPESSISSSDHLRPTGPDTVQSRLMEPGVQTINLCSSPAPSSTQHLNPPQQLGRLNLELIEAGLAPLPSDAGQRKRSPFRRSISTPESRCTKGNGALSQQPTSPQPIAQTYEYFRDPIHVPSSPPPRETAPSQVSLQAQKTVKTDGGPDRRIGSTCPSTPSRRAASRPAANAILLSSPSGSSPGKQRMIREFFPPGQASDSLQQTRQDISSRRPWRNVRKLTASTRS</sequence>
<evidence type="ECO:0000256" key="1">
    <source>
        <dbReference type="ARBA" id="ARBA00022722"/>
    </source>
</evidence>
<evidence type="ECO:0000259" key="5">
    <source>
        <dbReference type="SMART" id="SM00485"/>
    </source>
</evidence>
<feature type="region of interest" description="Disordered" evidence="3">
    <location>
        <begin position="655"/>
        <end position="766"/>
    </location>
</feature>
<dbReference type="GO" id="GO:0008821">
    <property type="term" value="F:crossover junction DNA endonuclease activity"/>
    <property type="evidence" value="ECO:0007669"/>
    <property type="project" value="InterPro"/>
</dbReference>
<dbReference type="Gene3D" id="3.40.50.1010">
    <property type="entry name" value="5'-nuclease"/>
    <property type="match status" value="2"/>
</dbReference>
<keyword evidence="2" id="KW-0378">Hydrolase</keyword>
<dbReference type="SUPFAM" id="SSF88723">
    <property type="entry name" value="PIN domain-like"/>
    <property type="match status" value="1"/>
</dbReference>
<dbReference type="OrthoDB" id="2959108at2759"/>
<dbReference type="InterPro" id="IPR037316">
    <property type="entry name" value="Yen1_H3TH"/>
</dbReference>
<dbReference type="GO" id="GO:0017108">
    <property type="term" value="F:5'-flap endonuclease activity"/>
    <property type="evidence" value="ECO:0007669"/>
    <property type="project" value="TreeGrafter"/>
</dbReference>
<dbReference type="AlphaFoldDB" id="A0A6A6H548"/>
<evidence type="ECO:0000313" key="6">
    <source>
        <dbReference type="EMBL" id="KAF2233122.1"/>
    </source>
</evidence>
<feature type="region of interest" description="Disordered" evidence="3">
    <location>
        <begin position="396"/>
        <end position="418"/>
    </location>
</feature>
<reference evidence="6" key="1">
    <citation type="journal article" date="2020" name="Stud. Mycol.">
        <title>101 Dothideomycetes genomes: a test case for predicting lifestyles and emergence of pathogens.</title>
        <authorList>
            <person name="Haridas S."/>
            <person name="Albert R."/>
            <person name="Binder M."/>
            <person name="Bloem J."/>
            <person name="Labutti K."/>
            <person name="Salamov A."/>
            <person name="Andreopoulos B."/>
            <person name="Baker S."/>
            <person name="Barry K."/>
            <person name="Bills G."/>
            <person name="Bluhm B."/>
            <person name="Cannon C."/>
            <person name="Castanera R."/>
            <person name="Culley D."/>
            <person name="Daum C."/>
            <person name="Ezra D."/>
            <person name="Gonzalez J."/>
            <person name="Henrissat B."/>
            <person name="Kuo A."/>
            <person name="Liang C."/>
            <person name="Lipzen A."/>
            <person name="Lutzoni F."/>
            <person name="Magnuson J."/>
            <person name="Mondo S."/>
            <person name="Nolan M."/>
            <person name="Ohm R."/>
            <person name="Pangilinan J."/>
            <person name="Park H.-J."/>
            <person name="Ramirez L."/>
            <person name="Alfaro M."/>
            <person name="Sun H."/>
            <person name="Tritt A."/>
            <person name="Yoshinaga Y."/>
            <person name="Zwiers L.-H."/>
            <person name="Turgeon B."/>
            <person name="Goodwin S."/>
            <person name="Spatafora J."/>
            <person name="Crous P."/>
            <person name="Grigoriev I."/>
        </authorList>
    </citation>
    <scope>NUCLEOTIDE SEQUENCE</scope>
    <source>
        <strain evidence="6">Tuck. ex Michener</strain>
    </source>
</reference>
<feature type="compositionally biased region" description="Basic and acidic residues" evidence="3">
    <location>
        <begin position="681"/>
        <end position="691"/>
    </location>
</feature>
<dbReference type="InterPro" id="IPR029060">
    <property type="entry name" value="PIN-like_dom_sf"/>
</dbReference>
<dbReference type="InterPro" id="IPR006084">
    <property type="entry name" value="XPG/Rad2"/>
</dbReference>
<dbReference type="SUPFAM" id="SSF47807">
    <property type="entry name" value="5' to 3' exonuclease, C-terminal subdomain"/>
    <property type="match status" value="1"/>
</dbReference>
<dbReference type="InterPro" id="IPR006086">
    <property type="entry name" value="XPG-I_dom"/>
</dbReference>
<dbReference type="FunFam" id="3.40.50.1010:FF:000051">
    <property type="entry name" value="Rad2-like endonuclease, putative (AFU_orthologue AFUA_3G13260)"/>
    <property type="match status" value="1"/>
</dbReference>
<evidence type="ECO:0008006" key="8">
    <source>
        <dbReference type="Google" id="ProtNLM"/>
    </source>
</evidence>
<evidence type="ECO:0000256" key="2">
    <source>
        <dbReference type="ARBA" id="ARBA00022801"/>
    </source>
</evidence>
<proteinExistence type="predicted"/>
<feature type="region of interest" description="Disordered" evidence="3">
    <location>
        <begin position="605"/>
        <end position="643"/>
    </location>
</feature>
<dbReference type="CDD" id="cd09870">
    <property type="entry name" value="PIN_YEN1"/>
    <property type="match status" value="1"/>
</dbReference>
<evidence type="ECO:0000259" key="4">
    <source>
        <dbReference type="SMART" id="SM00484"/>
    </source>
</evidence>
<dbReference type="Gene3D" id="1.10.150.20">
    <property type="entry name" value="5' to 3' exonuclease, C-terminal subdomain"/>
    <property type="match status" value="1"/>
</dbReference>
<dbReference type="Pfam" id="PF00867">
    <property type="entry name" value="XPG_I"/>
    <property type="match status" value="1"/>
</dbReference>
<dbReference type="InterPro" id="IPR036279">
    <property type="entry name" value="5-3_exonuclease_C_sf"/>
</dbReference>
<dbReference type="Proteomes" id="UP000800092">
    <property type="component" value="Unassembled WGS sequence"/>
</dbReference>
<dbReference type="GO" id="GO:0006281">
    <property type="term" value="P:DNA repair"/>
    <property type="evidence" value="ECO:0007669"/>
    <property type="project" value="UniProtKB-ARBA"/>
</dbReference>
<dbReference type="Pfam" id="PF00752">
    <property type="entry name" value="XPG_N"/>
    <property type="match status" value="1"/>
</dbReference>
<organism evidence="6 7">
    <name type="scientific">Viridothelium virens</name>
    <name type="common">Speckled blister lichen</name>
    <name type="synonym">Trypethelium virens</name>
    <dbReference type="NCBI Taxonomy" id="1048519"/>
    <lineage>
        <taxon>Eukaryota</taxon>
        <taxon>Fungi</taxon>
        <taxon>Dikarya</taxon>
        <taxon>Ascomycota</taxon>
        <taxon>Pezizomycotina</taxon>
        <taxon>Dothideomycetes</taxon>
        <taxon>Dothideomycetes incertae sedis</taxon>
        <taxon>Trypetheliales</taxon>
        <taxon>Trypetheliaceae</taxon>
        <taxon>Viridothelium</taxon>
    </lineage>
</organism>
<dbReference type="Pfam" id="PF18380">
    <property type="entry name" value="GEN1_C"/>
    <property type="match status" value="1"/>
</dbReference>
<feature type="domain" description="XPG N-terminal" evidence="5">
    <location>
        <begin position="1"/>
        <end position="98"/>
    </location>
</feature>
<name>A0A6A6H548_VIRVR</name>
<dbReference type="FunFam" id="3.40.50.1010:FF:000037">
    <property type="entry name" value="Rad2-like endonuclease, putative (AFU_orthologue AFUA_3G13260)"/>
    <property type="match status" value="1"/>
</dbReference>
<accession>A0A6A6H548</accession>
<dbReference type="PANTHER" id="PTHR11081">
    <property type="entry name" value="FLAP ENDONUCLEASE FAMILY MEMBER"/>
    <property type="match status" value="1"/>
</dbReference>
<keyword evidence="7" id="KW-1185">Reference proteome</keyword>
<dbReference type="PRINTS" id="PR00853">
    <property type="entry name" value="XPGRADSUPER"/>
</dbReference>
<dbReference type="SMART" id="SM00484">
    <property type="entry name" value="XPGI"/>
    <property type="match status" value="1"/>
</dbReference>